<keyword evidence="1" id="KW-0472">Membrane</keyword>
<organism evidence="2 3">
    <name type="scientific">Chaetomium strumarium</name>
    <dbReference type="NCBI Taxonomy" id="1170767"/>
    <lineage>
        <taxon>Eukaryota</taxon>
        <taxon>Fungi</taxon>
        <taxon>Dikarya</taxon>
        <taxon>Ascomycota</taxon>
        <taxon>Pezizomycotina</taxon>
        <taxon>Sordariomycetes</taxon>
        <taxon>Sordariomycetidae</taxon>
        <taxon>Sordariales</taxon>
        <taxon>Chaetomiaceae</taxon>
        <taxon>Chaetomium</taxon>
    </lineage>
</organism>
<comment type="caution">
    <text evidence="2">The sequence shown here is derived from an EMBL/GenBank/DDBJ whole genome shotgun (WGS) entry which is preliminary data.</text>
</comment>
<keyword evidence="1" id="KW-1133">Transmembrane helix</keyword>
<evidence type="ECO:0000256" key="1">
    <source>
        <dbReference type="SAM" id="Phobius"/>
    </source>
</evidence>
<reference evidence="2" key="2">
    <citation type="submission" date="2023-06" db="EMBL/GenBank/DDBJ databases">
        <authorList>
            <consortium name="Lawrence Berkeley National Laboratory"/>
            <person name="Mondo S.J."/>
            <person name="Hensen N."/>
            <person name="Bonometti L."/>
            <person name="Westerberg I."/>
            <person name="Brannstrom I.O."/>
            <person name="Guillou S."/>
            <person name="Cros-Aarteil S."/>
            <person name="Calhoun S."/>
            <person name="Haridas S."/>
            <person name="Kuo A."/>
            <person name="Pangilinan J."/>
            <person name="Riley R."/>
            <person name="Labutti K."/>
            <person name="Andreopoulos B."/>
            <person name="Lipzen A."/>
            <person name="Chen C."/>
            <person name="Yanf M."/>
            <person name="Daum C."/>
            <person name="Ng V."/>
            <person name="Clum A."/>
            <person name="Steindorff A."/>
            <person name="Ohm R."/>
            <person name="Martin F."/>
            <person name="Silar P."/>
            <person name="Natvig D."/>
            <person name="Lalanne C."/>
            <person name="Gautier V."/>
            <person name="Ament-Velasquez S.L."/>
            <person name="Kruys A."/>
            <person name="Hutchinson M.I."/>
            <person name="Powell A.J."/>
            <person name="Barry K."/>
            <person name="Miller A.N."/>
            <person name="Grigoriev I.V."/>
            <person name="Debuchy R."/>
            <person name="Gladieux P."/>
            <person name="Thoren M.H."/>
            <person name="Johannesson H."/>
        </authorList>
    </citation>
    <scope>NUCLEOTIDE SEQUENCE</scope>
    <source>
        <strain evidence="2">CBS 333.67</strain>
    </source>
</reference>
<accession>A0AAJ0GWP9</accession>
<dbReference type="AlphaFoldDB" id="A0AAJ0GWP9"/>
<gene>
    <name evidence="2" type="ORF">B0T15DRAFT_530556</name>
</gene>
<dbReference type="RefSeq" id="XP_062723338.1">
    <property type="nucleotide sequence ID" value="XM_062869178.1"/>
</dbReference>
<keyword evidence="3" id="KW-1185">Reference proteome</keyword>
<name>A0AAJ0GWP9_9PEZI</name>
<sequence length="164" mass="18181">MVSEQSWLHSSNLSLSNSLCGSAIASFSPHNMHLKQCHSKPLHSSMNSWTVTSLAQVETSLRKHARSLPSLQSHRSWHGTICPRTRRISSICSAVLSNAFFCRLLRSARVSFVGPAVDITVAFPLPLALLLAAKISRRHCGLLRIGKRPNARIDFRFKVGDCCF</sequence>
<keyword evidence="1" id="KW-0812">Transmembrane</keyword>
<evidence type="ECO:0000313" key="2">
    <source>
        <dbReference type="EMBL" id="KAK3307558.1"/>
    </source>
</evidence>
<dbReference type="GeneID" id="87888007"/>
<dbReference type="Proteomes" id="UP001273166">
    <property type="component" value="Unassembled WGS sequence"/>
</dbReference>
<protein>
    <submittedName>
        <fullName evidence="2">Uncharacterized protein</fullName>
    </submittedName>
</protein>
<dbReference type="EMBL" id="JAUDZG010000003">
    <property type="protein sequence ID" value="KAK3307558.1"/>
    <property type="molecule type" value="Genomic_DNA"/>
</dbReference>
<feature type="transmembrane region" description="Helical" evidence="1">
    <location>
        <begin position="112"/>
        <end position="133"/>
    </location>
</feature>
<evidence type="ECO:0000313" key="3">
    <source>
        <dbReference type="Proteomes" id="UP001273166"/>
    </source>
</evidence>
<reference evidence="2" key="1">
    <citation type="journal article" date="2023" name="Mol. Phylogenet. Evol.">
        <title>Genome-scale phylogeny and comparative genomics of the fungal order Sordariales.</title>
        <authorList>
            <person name="Hensen N."/>
            <person name="Bonometti L."/>
            <person name="Westerberg I."/>
            <person name="Brannstrom I.O."/>
            <person name="Guillou S."/>
            <person name="Cros-Aarteil S."/>
            <person name="Calhoun S."/>
            <person name="Haridas S."/>
            <person name="Kuo A."/>
            <person name="Mondo S."/>
            <person name="Pangilinan J."/>
            <person name="Riley R."/>
            <person name="LaButti K."/>
            <person name="Andreopoulos B."/>
            <person name="Lipzen A."/>
            <person name="Chen C."/>
            <person name="Yan M."/>
            <person name="Daum C."/>
            <person name="Ng V."/>
            <person name="Clum A."/>
            <person name="Steindorff A."/>
            <person name="Ohm R.A."/>
            <person name="Martin F."/>
            <person name="Silar P."/>
            <person name="Natvig D.O."/>
            <person name="Lalanne C."/>
            <person name="Gautier V."/>
            <person name="Ament-Velasquez S.L."/>
            <person name="Kruys A."/>
            <person name="Hutchinson M.I."/>
            <person name="Powell A.J."/>
            <person name="Barry K."/>
            <person name="Miller A.N."/>
            <person name="Grigoriev I.V."/>
            <person name="Debuchy R."/>
            <person name="Gladieux P."/>
            <person name="Hiltunen Thoren M."/>
            <person name="Johannesson H."/>
        </authorList>
    </citation>
    <scope>NUCLEOTIDE SEQUENCE</scope>
    <source>
        <strain evidence="2">CBS 333.67</strain>
    </source>
</reference>
<proteinExistence type="predicted"/>